<protein>
    <submittedName>
        <fullName evidence="2">Predicted oxidoreductase of the aldo/keto reductase family</fullName>
    </submittedName>
</protein>
<dbReference type="OrthoDB" id="9804790at2"/>
<dbReference type="AlphaFoldDB" id="A0A1M5S320"/>
<dbReference type="Gene3D" id="3.20.20.100">
    <property type="entry name" value="NADP-dependent oxidoreductase domain"/>
    <property type="match status" value="1"/>
</dbReference>
<accession>A0A1M5S320</accession>
<evidence type="ECO:0000313" key="3">
    <source>
        <dbReference type="Proteomes" id="UP000184447"/>
    </source>
</evidence>
<feature type="domain" description="NADP-dependent oxidoreductase" evidence="1">
    <location>
        <begin position="27"/>
        <end position="254"/>
    </location>
</feature>
<dbReference type="InterPro" id="IPR036812">
    <property type="entry name" value="NAD(P)_OxRdtase_dom_sf"/>
</dbReference>
<reference evidence="2 3" key="1">
    <citation type="submission" date="2016-11" db="EMBL/GenBank/DDBJ databases">
        <authorList>
            <person name="Jaros S."/>
            <person name="Januszkiewicz K."/>
            <person name="Wedrychowicz H."/>
        </authorList>
    </citation>
    <scope>NUCLEOTIDE SEQUENCE [LARGE SCALE GENOMIC DNA]</scope>
    <source>
        <strain evidence="2 3">DSM 8605</strain>
    </source>
</reference>
<dbReference type="InterPro" id="IPR053135">
    <property type="entry name" value="AKR2_Oxidoreductase"/>
</dbReference>
<dbReference type="RefSeq" id="WP_073337084.1">
    <property type="nucleotide sequence ID" value="NZ_FQXM01000004.1"/>
</dbReference>
<keyword evidence="3" id="KW-1185">Reference proteome</keyword>
<organism evidence="2 3">
    <name type="scientific">Clostridium grantii DSM 8605</name>
    <dbReference type="NCBI Taxonomy" id="1121316"/>
    <lineage>
        <taxon>Bacteria</taxon>
        <taxon>Bacillati</taxon>
        <taxon>Bacillota</taxon>
        <taxon>Clostridia</taxon>
        <taxon>Eubacteriales</taxon>
        <taxon>Clostridiaceae</taxon>
        <taxon>Clostridium</taxon>
    </lineage>
</organism>
<dbReference type="STRING" id="1121316.SAMN02745207_00728"/>
<dbReference type="PANTHER" id="PTHR43312">
    <property type="entry name" value="D-THREO-ALDOSE 1-DEHYDROGENASE"/>
    <property type="match status" value="1"/>
</dbReference>
<evidence type="ECO:0000313" key="2">
    <source>
        <dbReference type="EMBL" id="SHH32855.1"/>
    </source>
</evidence>
<dbReference type="CDD" id="cd19100">
    <property type="entry name" value="AKR_unchar"/>
    <property type="match status" value="1"/>
</dbReference>
<dbReference type="EMBL" id="FQXM01000004">
    <property type="protein sequence ID" value="SHH32855.1"/>
    <property type="molecule type" value="Genomic_DNA"/>
</dbReference>
<name>A0A1M5S320_9CLOT</name>
<sequence>MEKRTLGKTGEQLSIVGFGGIVTSLENQKDANSYVAEAIDAGINYFDVAPTYNDAEDRLGPALKGKRNNIFLACKTVDRTKKGAEELLHQSLKKLNTNHFDLYQLHAMTTLEDVEQVFAADGAMETFLKAKRDGIIKHIGFSAHTEEAAMALLDRFDFDSILFPINWVNILNGGFGAKVIKKAEEKGMGILALKAMAKTSLSKDIVNKYPKGWYEAIDDKELAMLAYRYTLSKSITAAIPPGDIEHLRWAIEATNKFKPITFEEIDKLEKMAKKIHPLFPLKDL</sequence>
<dbReference type="InterPro" id="IPR023210">
    <property type="entry name" value="NADP_OxRdtase_dom"/>
</dbReference>
<dbReference type="Pfam" id="PF00248">
    <property type="entry name" value="Aldo_ket_red"/>
    <property type="match status" value="1"/>
</dbReference>
<dbReference type="SUPFAM" id="SSF51430">
    <property type="entry name" value="NAD(P)-linked oxidoreductase"/>
    <property type="match status" value="1"/>
</dbReference>
<gene>
    <name evidence="2" type="ORF">SAMN02745207_00728</name>
</gene>
<evidence type="ECO:0000259" key="1">
    <source>
        <dbReference type="Pfam" id="PF00248"/>
    </source>
</evidence>
<proteinExistence type="predicted"/>
<dbReference type="PANTHER" id="PTHR43312:SF1">
    <property type="entry name" value="NADP-DEPENDENT OXIDOREDUCTASE DOMAIN-CONTAINING PROTEIN"/>
    <property type="match status" value="1"/>
</dbReference>
<dbReference type="Proteomes" id="UP000184447">
    <property type="component" value="Unassembled WGS sequence"/>
</dbReference>